<reference evidence="1 2" key="1">
    <citation type="submission" date="2013-05" db="EMBL/GenBank/DDBJ databases">
        <authorList>
            <person name="Harkins D.M."/>
            <person name="Durkin A.S."/>
            <person name="Brinkac L.M."/>
            <person name="Haft D.H."/>
            <person name="Selengut J.D."/>
            <person name="Sanka R."/>
            <person name="DePew J."/>
            <person name="Purushe J."/>
            <person name="Hartskeerl R.A."/>
            <person name="Ahmed A."/>
            <person name="van der Linden H."/>
            <person name="Goris M.G.A."/>
            <person name="Vinetz J.M."/>
            <person name="Sutton G.G."/>
            <person name="Nierman W.C."/>
            <person name="Fouts D.E."/>
        </authorList>
    </citation>
    <scope>NUCLEOTIDE SEQUENCE [LARGE SCALE GENOMIC DNA]</scope>
    <source>
        <strain evidence="1 2">10</strain>
    </source>
</reference>
<dbReference type="AlphaFoldDB" id="V6HCH6"/>
<accession>V6HCH6</accession>
<dbReference type="EMBL" id="AHMM02000015">
    <property type="protein sequence ID" value="EQA37332.1"/>
    <property type="molecule type" value="Genomic_DNA"/>
</dbReference>
<protein>
    <submittedName>
        <fullName evidence="1">Uncharacterized protein</fullName>
    </submittedName>
</protein>
<evidence type="ECO:0000313" key="1">
    <source>
        <dbReference type="EMBL" id="EQA37332.1"/>
    </source>
</evidence>
<gene>
    <name evidence="1" type="ORF">LEP1GSC047_3527</name>
</gene>
<dbReference type="Proteomes" id="UP000018719">
    <property type="component" value="Unassembled WGS sequence"/>
</dbReference>
<name>V6HCH6_9LEPT</name>
<dbReference type="STRING" id="1049790.LEP1GSC047_3527"/>
<sequence>MNLRLIEVWIGFFRNRSWPFIGFQGKPEFSGEYFLLPELELSFYFLGKTI</sequence>
<evidence type="ECO:0000313" key="2">
    <source>
        <dbReference type="Proteomes" id="UP000018719"/>
    </source>
</evidence>
<proteinExistence type="predicted"/>
<comment type="caution">
    <text evidence="1">The sequence shown here is derived from an EMBL/GenBank/DDBJ whole genome shotgun (WGS) entry which is preliminary data.</text>
</comment>
<organism evidence="1 2">
    <name type="scientific">Leptospira inadai serovar Lyme str. 10</name>
    <dbReference type="NCBI Taxonomy" id="1049790"/>
    <lineage>
        <taxon>Bacteria</taxon>
        <taxon>Pseudomonadati</taxon>
        <taxon>Spirochaetota</taxon>
        <taxon>Spirochaetia</taxon>
        <taxon>Leptospirales</taxon>
        <taxon>Leptospiraceae</taxon>
        <taxon>Leptospira</taxon>
    </lineage>
</organism>